<gene>
    <name evidence="7" type="primary">nbaC</name>
    <name evidence="8" type="ORF">EPD60_04635</name>
</gene>
<keyword evidence="3 7" id="KW-0479">Metal-binding</keyword>
<evidence type="ECO:0000313" key="8">
    <source>
        <dbReference type="EMBL" id="TCJ17481.1"/>
    </source>
</evidence>
<evidence type="ECO:0000256" key="5">
    <source>
        <dbReference type="ARBA" id="ARBA00023002"/>
    </source>
</evidence>
<comment type="pathway">
    <text evidence="7">Cofactor biosynthesis; NAD(+) biosynthesis; quinolinate from L-kynurenine: step 3/3.</text>
</comment>
<keyword evidence="9" id="KW-1185">Reference proteome</keyword>
<comment type="cofactor">
    <cofactor evidence="7">
        <name>Fe(2+)</name>
        <dbReference type="ChEBI" id="CHEBI:29033"/>
    </cofactor>
    <text evidence="7">Binds 2 Fe(2+) ions per subunit.</text>
</comment>
<dbReference type="CDD" id="cd06123">
    <property type="entry name" value="cupin_HAO"/>
    <property type="match status" value="1"/>
</dbReference>
<feature type="binding site" evidence="7">
    <location>
        <position position="166"/>
    </location>
    <ligand>
        <name>Fe cation</name>
        <dbReference type="ChEBI" id="CHEBI:24875"/>
        <label>2</label>
    </ligand>
</feature>
<feature type="binding site" evidence="7">
    <location>
        <position position="126"/>
    </location>
    <ligand>
        <name>Fe cation</name>
        <dbReference type="ChEBI" id="CHEBI:24875"/>
        <label>2</label>
    </ligand>
</feature>
<dbReference type="EMBL" id="SJZI01000008">
    <property type="protein sequence ID" value="TCJ17481.1"/>
    <property type="molecule type" value="Genomic_DNA"/>
</dbReference>
<dbReference type="GO" id="GO:0006569">
    <property type="term" value="P:L-tryptophan catabolic process"/>
    <property type="evidence" value="ECO:0007669"/>
    <property type="project" value="UniProtKB-UniRule"/>
</dbReference>
<name>A0A4R1BJI9_9BACT</name>
<protein>
    <recommendedName>
        <fullName evidence="7">3-hydroxyanthranilate 3,4-dioxygenase</fullName>
        <ecNumber evidence="7">1.13.11.6</ecNumber>
    </recommendedName>
    <alternativeName>
        <fullName evidence="7">3-hydroxyanthranilate oxygenase</fullName>
        <shortName evidence="7">3-HAO</shortName>
    </alternativeName>
    <alternativeName>
        <fullName evidence="7">3-hydroxyanthranilic acid dioxygenase</fullName>
        <shortName evidence="7">HAD</shortName>
    </alternativeName>
</protein>
<dbReference type="InterPro" id="IPR011051">
    <property type="entry name" value="RmlC_Cupin_sf"/>
</dbReference>
<organism evidence="8 9">
    <name type="scientific">Flaviaesturariibacter flavus</name>
    <dbReference type="NCBI Taxonomy" id="2502780"/>
    <lineage>
        <taxon>Bacteria</taxon>
        <taxon>Pseudomonadati</taxon>
        <taxon>Bacteroidota</taxon>
        <taxon>Chitinophagia</taxon>
        <taxon>Chitinophagales</taxon>
        <taxon>Chitinophagaceae</taxon>
        <taxon>Flaviaestuariibacter</taxon>
    </lineage>
</organism>
<feature type="binding site" evidence="7">
    <location>
        <position position="163"/>
    </location>
    <ligand>
        <name>Fe cation</name>
        <dbReference type="ChEBI" id="CHEBI:24875"/>
        <label>2</label>
    </ligand>
</feature>
<dbReference type="NCBIfam" id="NF009763">
    <property type="entry name" value="PRK13264.1"/>
    <property type="match status" value="1"/>
</dbReference>
<dbReference type="GO" id="GO:0043420">
    <property type="term" value="P:anthranilate metabolic process"/>
    <property type="evidence" value="ECO:0007669"/>
    <property type="project" value="UniProtKB-UniRule"/>
</dbReference>
<feature type="binding site" evidence="7">
    <location>
        <position position="57"/>
    </location>
    <ligand>
        <name>substrate</name>
    </ligand>
</feature>
<evidence type="ECO:0000256" key="6">
    <source>
        <dbReference type="ARBA" id="ARBA00023004"/>
    </source>
</evidence>
<dbReference type="GO" id="GO:0000334">
    <property type="term" value="F:3-hydroxyanthranilate 3,4-dioxygenase activity"/>
    <property type="evidence" value="ECO:0007669"/>
    <property type="project" value="UniProtKB-UniRule"/>
</dbReference>
<keyword evidence="2 7" id="KW-0662">Pyridine nucleotide biosynthesis</keyword>
<comment type="catalytic activity">
    <reaction evidence="7">
        <text>3-hydroxyanthranilate + O2 = (2Z,4Z)-2-amino-3-carboxymuconate 6-semialdehyde</text>
        <dbReference type="Rhea" id="RHEA:17953"/>
        <dbReference type="ChEBI" id="CHEBI:15379"/>
        <dbReference type="ChEBI" id="CHEBI:36559"/>
        <dbReference type="ChEBI" id="CHEBI:77612"/>
        <dbReference type="EC" id="1.13.11.6"/>
    </reaction>
</comment>
<keyword evidence="6 7" id="KW-0408">Iron</keyword>
<feature type="binding site" evidence="7">
    <location>
        <position position="129"/>
    </location>
    <ligand>
        <name>Fe cation</name>
        <dbReference type="ChEBI" id="CHEBI:24875"/>
        <label>2</label>
    </ligand>
</feature>
<comment type="caution">
    <text evidence="8">The sequence shown here is derived from an EMBL/GenBank/DDBJ whole genome shotgun (WGS) entry which is preliminary data.</text>
</comment>
<dbReference type="GO" id="GO:0009435">
    <property type="term" value="P:NAD+ biosynthetic process"/>
    <property type="evidence" value="ECO:0007669"/>
    <property type="project" value="UniProtKB-UniPathway"/>
</dbReference>
<feature type="binding site" evidence="7">
    <location>
        <position position="57"/>
    </location>
    <ligand>
        <name>Fe cation</name>
        <dbReference type="ChEBI" id="CHEBI:24875"/>
        <label>1</label>
        <note>catalytic</note>
    </ligand>
</feature>
<proteinExistence type="inferred from homology"/>
<accession>A0A4R1BJI9</accession>
<evidence type="ECO:0000313" key="9">
    <source>
        <dbReference type="Proteomes" id="UP000295334"/>
    </source>
</evidence>
<dbReference type="InterPro" id="IPR010329">
    <property type="entry name" value="3hydroanth_dOase"/>
</dbReference>
<dbReference type="Gene3D" id="2.60.120.10">
    <property type="entry name" value="Jelly Rolls"/>
    <property type="match status" value="1"/>
</dbReference>
<feature type="binding site" evidence="7">
    <location>
        <position position="47"/>
    </location>
    <ligand>
        <name>O2</name>
        <dbReference type="ChEBI" id="CHEBI:15379"/>
    </ligand>
</feature>
<evidence type="ECO:0000256" key="7">
    <source>
        <dbReference type="HAMAP-Rule" id="MF_00825"/>
    </source>
</evidence>
<feature type="binding site" evidence="7">
    <location>
        <position position="109"/>
    </location>
    <ligand>
        <name>substrate</name>
    </ligand>
</feature>
<dbReference type="SUPFAM" id="SSF51182">
    <property type="entry name" value="RmlC-like cupins"/>
    <property type="match status" value="1"/>
</dbReference>
<dbReference type="Pfam" id="PF06052">
    <property type="entry name" value="3-HAO"/>
    <property type="match status" value="1"/>
</dbReference>
<dbReference type="EC" id="1.13.11.6" evidence="7"/>
<reference evidence="8 9" key="1">
    <citation type="submission" date="2019-03" db="EMBL/GenBank/DDBJ databases">
        <authorList>
            <person name="Kim M.K.M."/>
        </authorList>
    </citation>
    <scope>NUCLEOTIDE SEQUENCE [LARGE SCALE GENOMIC DNA]</scope>
    <source>
        <strain evidence="8 9">17J68-12</strain>
    </source>
</reference>
<dbReference type="NCBIfam" id="TIGR03037">
    <property type="entry name" value="anthran_nbaC"/>
    <property type="match status" value="1"/>
</dbReference>
<evidence type="ECO:0000256" key="3">
    <source>
        <dbReference type="ARBA" id="ARBA00022723"/>
    </source>
</evidence>
<dbReference type="Proteomes" id="UP000295334">
    <property type="component" value="Unassembled WGS sequence"/>
</dbReference>
<dbReference type="HAMAP" id="MF_00825">
    <property type="entry name" value="3_HAO"/>
    <property type="match status" value="1"/>
</dbReference>
<dbReference type="PANTHER" id="PTHR15497">
    <property type="entry name" value="3-HYDROXYANTHRANILATE 3,4-DIOXYGENASE"/>
    <property type="match status" value="1"/>
</dbReference>
<comment type="function">
    <text evidence="1 7">Catalyzes the oxidative ring opening of 3-hydroxyanthranilate to 2-amino-3-carboxymuconate semialdehyde, which spontaneously cyclizes to quinolinate.</text>
</comment>
<dbReference type="GO" id="GO:0008198">
    <property type="term" value="F:ferrous iron binding"/>
    <property type="evidence" value="ECO:0007669"/>
    <property type="project" value="UniProtKB-UniRule"/>
</dbReference>
<evidence type="ECO:0000256" key="1">
    <source>
        <dbReference type="ARBA" id="ARBA00002752"/>
    </source>
</evidence>
<keyword evidence="5 7" id="KW-0560">Oxidoreductase</keyword>
<sequence length="176" mass="20262">MAVTAPFNLKQWIDTNRELLKPPVGNQCVYKNAENFIVMVVGGPNARKDYHFNKSEELYFQVEGNIVLKIIDEGVPKDIPINEGDMFLLPPNTPHSPQRGAGTVGLVIEKIRNEEENEEDAFMWFCEKCGNKLYEEYVFVKDIVRQLPPIMERFYSNVDLRTCKKCGHVMEPPVKK</sequence>
<evidence type="ECO:0000256" key="4">
    <source>
        <dbReference type="ARBA" id="ARBA00022964"/>
    </source>
</evidence>
<keyword evidence="4 7" id="KW-0223">Dioxygenase</keyword>
<dbReference type="RefSeq" id="WP_131447329.1">
    <property type="nucleotide sequence ID" value="NZ_SJZI01000008.1"/>
</dbReference>
<comment type="similarity">
    <text evidence="7">Belongs to the 3-HAO family.</text>
</comment>
<evidence type="ECO:0000256" key="2">
    <source>
        <dbReference type="ARBA" id="ARBA00022642"/>
    </source>
</evidence>
<feature type="binding site" evidence="7">
    <location>
        <position position="99"/>
    </location>
    <ligand>
        <name>substrate</name>
    </ligand>
</feature>
<dbReference type="OrthoDB" id="5002379at2"/>
<dbReference type="UniPathway" id="UPA00253">
    <property type="reaction ID" value="UER00330"/>
</dbReference>
<feature type="binding site" evidence="7">
    <location>
        <position position="95"/>
    </location>
    <ligand>
        <name>Fe cation</name>
        <dbReference type="ChEBI" id="CHEBI:24875"/>
        <label>1</label>
        <note>catalytic</note>
    </ligand>
</feature>
<dbReference type="PANTHER" id="PTHR15497:SF1">
    <property type="entry name" value="3-HYDROXYANTHRANILATE 3,4-DIOXYGENASE"/>
    <property type="match status" value="1"/>
</dbReference>
<feature type="binding site" evidence="7">
    <location>
        <position position="51"/>
    </location>
    <ligand>
        <name>Fe cation</name>
        <dbReference type="ChEBI" id="CHEBI:24875"/>
        <label>1</label>
        <note>catalytic</note>
    </ligand>
</feature>
<dbReference type="GO" id="GO:0019805">
    <property type="term" value="P:quinolinate biosynthetic process"/>
    <property type="evidence" value="ECO:0007669"/>
    <property type="project" value="UniProtKB-UniRule"/>
</dbReference>
<dbReference type="AlphaFoldDB" id="A0A4R1BJI9"/>
<dbReference type="InterPro" id="IPR014710">
    <property type="entry name" value="RmlC-like_jellyroll"/>
</dbReference>